<accession>A0ABD3MM24</accession>
<dbReference type="PANTHER" id="PTHR48062">
    <property type="entry name" value="RECEPTOR-LIKE PROTEIN 14"/>
    <property type="match status" value="1"/>
</dbReference>
<evidence type="ECO:0000256" key="2">
    <source>
        <dbReference type="ARBA" id="ARBA00009592"/>
    </source>
</evidence>
<keyword evidence="4" id="KW-0433">Leucine-rich repeat</keyword>
<evidence type="ECO:0000256" key="10">
    <source>
        <dbReference type="ARBA" id="ARBA00037847"/>
    </source>
</evidence>
<evidence type="ECO:0000256" key="5">
    <source>
        <dbReference type="ARBA" id="ARBA00022692"/>
    </source>
</evidence>
<comment type="similarity">
    <text evidence="2">Belongs to the RLP family.</text>
</comment>
<evidence type="ECO:0000256" key="8">
    <source>
        <dbReference type="ARBA" id="ARBA00022989"/>
    </source>
</evidence>
<evidence type="ECO:0000256" key="1">
    <source>
        <dbReference type="ARBA" id="ARBA00004236"/>
    </source>
</evidence>
<evidence type="ECO:0000256" key="6">
    <source>
        <dbReference type="ARBA" id="ARBA00022729"/>
    </source>
</evidence>
<evidence type="ECO:0000256" key="3">
    <source>
        <dbReference type="ARBA" id="ARBA00022475"/>
    </source>
</evidence>
<dbReference type="InterPro" id="IPR049804">
    <property type="entry name" value="Choice_anch_L"/>
</dbReference>
<dbReference type="InterPro" id="IPR051502">
    <property type="entry name" value="RLP_Defense_Trigger"/>
</dbReference>
<feature type="compositionally biased region" description="Low complexity" evidence="11">
    <location>
        <begin position="371"/>
        <end position="401"/>
    </location>
</feature>
<dbReference type="InterPro" id="IPR001611">
    <property type="entry name" value="Leu-rich_rpt"/>
</dbReference>
<reference evidence="12 13" key="1">
    <citation type="submission" date="2024-10" db="EMBL/GenBank/DDBJ databases">
        <title>Updated reference genomes for cyclostephanoid diatoms.</title>
        <authorList>
            <person name="Roberts W.R."/>
            <person name="Alverson A.J."/>
        </authorList>
    </citation>
    <scope>NUCLEOTIDE SEQUENCE [LARGE SCALE GENOMIC DNA]</scope>
    <source>
        <strain evidence="12 13">AJA010-31</strain>
    </source>
</reference>
<dbReference type="Proteomes" id="UP001530400">
    <property type="component" value="Unassembled WGS sequence"/>
</dbReference>
<evidence type="ECO:0000313" key="12">
    <source>
        <dbReference type="EMBL" id="KAL3764973.1"/>
    </source>
</evidence>
<evidence type="ECO:0000256" key="7">
    <source>
        <dbReference type="ARBA" id="ARBA00022737"/>
    </source>
</evidence>
<organism evidence="12 13">
    <name type="scientific">Cyclotella atomus</name>
    <dbReference type="NCBI Taxonomy" id="382360"/>
    <lineage>
        <taxon>Eukaryota</taxon>
        <taxon>Sar</taxon>
        <taxon>Stramenopiles</taxon>
        <taxon>Ochrophyta</taxon>
        <taxon>Bacillariophyta</taxon>
        <taxon>Coscinodiscophyceae</taxon>
        <taxon>Thalassiosirophycidae</taxon>
        <taxon>Stephanodiscales</taxon>
        <taxon>Stephanodiscaceae</taxon>
        <taxon>Cyclotella</taxon>
    </lineage>
</organism>
<dbReference type="AlphaFoldDB" id="A0ABD3MM24"/>
<evidence type="ECO:0000313" key="13">
    <source>
        <dbReference type="Proteomes" id="UP001530400"/>
    </source>
</evidence>
<dbReference type="NCBIfam" id="NF038133">
    <property type="entry name" value="choice_anch_L"/>
    <property type="match status" value="1"/>
</dbReference>
<name>A0ABD3MM24_9STRA</name>
<keyword evidence="13" id="KW-1185">Reference proteome</keyword>
<keyword evidence="6" id="KW-0732">Signal</keyword>
<dbReference type="EMBL" id="JALLPJ020001410">
    <property type="protein sequence ID" value="KAL3764973.1"/>
    <property type="molecule type" value="Genomic_DNA"/>
</dbReference>
<comment type="caution">
    <text evidence="12">The sequence shown here is derived from an EMBL/GenBank/DDBJ whole genome shotgun (WGS) entry which is preliminary data.</text>
</comment>
<keyword evidence="3" id="KW-1003">Cell membrane</keyword>
<dbReference type="Pfam" id="PF00560">
    <property type="entry name" value="LRR_1"/>
    <property type="match status" value="1"/>
</dbReference>
<feature type="region of interest" description="Disordered" evidence="11">
    <location>
        <begin position="318"/>
        <end position="445"/>
    </location>
</feature>
<dbReference type="GO" id="GO:0012505">
    <property type="term" value="C:endomembrane system"/>
    <property type="evidence" value="ECO:0007669"/>
    <property type="project" value="UniProtKB-SubCell"/>
</dbReference>
<dbReference type="GO" id="GO:0005886">
    <property type="term" value="C:plasma membrane"/>
    <property type="evidence" value="ECO:0007669"/>
    <property type="project" value="UniProtKB-SubCell"/>
</dbReference>
<keyword evidence="8" id="KW-1133">Transmembrane helix</keyword>
<keyword evidence="5" id="KW-0812">Transmembrane</keyword>
<protein>
    <recommendedName>
        <fullName evidence="14">L domain-like protein</fullName>
    </recommendedName>
</protein>
<dbReference type="PANTHER" id="PTHR48062:SF52">
    <property type="entry name" value="RECEPTOR-LIKE PROTEIN 8-RELATED"/>
    <property type="match status" value="1"/>
</dbReference>
<dbReference type="FunFam" id="3.80.10.10:FF:000400">
    <property type="entry name" value="Nuclear pore complex protein NUP107"/>
    <property type="match status" value="1"/>
</dbReference>
<proteinExistence type="inferred from homology"/>
<feature type="compositionally biased region" description="Low complexity" evidence="11">
    <location>
        <begin position="325"/>
        <end position="361"/>
    </location>
</feature>
<keyword evidence="7" id="KW-0677">Repeat</keyword>
<dbReference type="SUPFAM" id="SSF52058">
    <property type="entry name" value="L domain-like"/>
    <property type="match status" value="1"/>
</dbReference>
<evidence type="ECO:0000256" key="11">
    <source>
        <dbReference type="SAM" id="MobiDB-lite"/>
    </source>
</evidence>
<evidence type="ECO:0008006" key="14">
    <source>
        <dbReference type="Google" id="ProtNLM"/>
    </source>
</evidence>
<gene>
    <name evidence="12" type="ORF">ACHAWO_000199</name>
</gene>
<dbReference type="InterPro" id="IPR032675">
    <property type="entry name" value="LRR_dom_sf"/>
</dbReference>
<keyword evidence="9" id="KW-0472">Membrane</keyword>
<comment type="subcellular location">
    <subcellularLocation>
        <location evidence="1">Cell membrane</location>
    </subcellularLocation>
    <subcellularLocation>
        <location evidence="10">Endomembrane system</location>
        <topology evidence="10">Single-pass membrane protein</topology>
    </subcellularLocation>
</comment>
<dbReference type="Gene3D" id="3.80.10.10">
    <property type="entry name" value="Ribonuclease Inhibitor"/>
    <property type="match status" value="1"/>
</dbReference>
<feature type="compositionally biased region" description="Low complexity" evidence="11">
    <location>
        <begin position="410"/>
        <end position="444"/>
    </location>
</feature>
<evidence type="ECO:0000256" key="9">
    <source>
        <dbReference type="ARBA" id="ARBA00023136"/>
    </source>
</evidence>
<evidence type="ECO:0000256" key="4">
    <source>
        <dbReference type="ARBA" id="ARBA00022614"/>
    </source>
</evidence>
<sequence length="824" mass="90167">MKFITAIAALPAVSAGSLRKMKSDPDALFTLIPFSPPPAPLTDAFFVVTEEEPQLQQSSFTTSGKNNGDTEELVLQYLQDPNGLVKFRNIQSSNHSCFALFSNGHSAGVHNETGQYLIPDSGIILSSGDPVDFNGQDSDEATTNFKNFDGDEDLQSVLPPSSNNNANGAGAIYDACYLKFEFRCPEETEVFTPMVNFDYVFASEEYYEYVFSKYNDAFGFFLNGVNIAKVPDTDDVTVTINNVNHELNSEYFIRNELSGNDGDQRVAPYMTIEADGLTTELVAIAEPTSGWNEIKLVIGDVSDGILDSWVLLEGGTFGCKERTKSPSVSPTPQPSTKKPTKKPTGSPTSSPSDKPTGSPSDKPTRRPTKKPTVSPTFEPTTSPSSSPTSSPSESPSASPSEKPTRRPTKEPTTSPTLTPSSSPTLSPSESSTEVPSSAPSESPSFPYPCGLLPCDRRKALRTYYSTISDPELLEIPGSPQWLALDWILYHDQMMVCPNDPNKDHITQRYVLAVFYYALQGWQWSSCKAPKDFACEGQINQANKKCDRTATPYDEATPKSCLDRPFFFYEDVCTNLVSDGAVPYSTAADCCDANVAKGSLMNGRCQYEDMCEDATPAPTPPPSRIGVDETDAWLTPSHECSWGGIACHGTSDSDLAYTIDQIDFEANMLKGEIPTELSYLKNLSSLSQLHIIDLDFNELTGTIPQEIYGLTQLRQLDLDHNKLTGTIGSEIGTLGELQVLQIDHNSFEGQIPKEISELKQLSVGFFSYNEFSGEVPDGICLLREHNGNLEMLQVDCAHQNVKVECDCCSSCSQPEEDGERKLILN</sequence>